<keyword evidence="1" id="KW-1133">Transmembrane helix</keyword>
<dbReference type="STRING" id="1703779.AMJ83_07535"/>
<sequence>MLNKKRLLIATIFGVISGFVCWGLASSEGPTPWYFAISTILSRALIGFAIGISVFKMKWWLHGIIMGFIFSLPMAFQGFYVPGKEMMIFFGSLIMGIIYGFFIELFTTVVFKAGAK</sequence>
<comment type="caution">
    <text evidence="2">The sequence shown here is derived from an EMBL/GenBank/DDBJ whole genome shotgun (WGS) entry which is preliminary data.</text>
</comment>
<dbReference type="AlphaFoldDB" id="A0A0S8FRY5"/>
<dbReference type="Proteomes" id="UP000051373">
    <property type="component" value="Unassembled WGS sequence"/>
</dbReference>
<evidence type="ECO:0000313" key="3">
    <source>
        <dbReference type="Proteomes" id="UP000051373"/>
    </source>
</evidence>
<feature type="transmembrane region" description="Helical" evidence="1">
    <location>
        <begin position="86"/>
        <end position="111"/>
    </location>
</feature>
<keyword evidence="1" id="KW-0472">Membrane</keyword>
<evidence type="ECO:0000256" key="1">
    <source>
        <dbReference type="SAM" id="Phobius"/>
    </source>
</evidence>
<keyword evidence="1" id="KW-0812">Transmembrane</keyword>
<name>A0A0S8FRY5_UNCW3</name>
<feature type="transmembrane region" description="Helical" evidence="1">
    <location>
        <begin position="7"/>
        <end position="25"/>
    </location>
</feature>
<accession>A0A0S8FRY5</accession>
<proteinExistence type="predicted"/>
<organism evidence="2 3">
    <name type="scientific">candidate division WOR_3 bacterium SM23_42</name>
    <dbReference type="NCBI Taxonomy" id="1703779"/>
    <lineage>
        <taxon>Bacteria</taxon>
        <taxon>Bacteria division WOR-3</taxon>
    </lineage>
</organism>
<evidence type="ECO:0000313" key="2">
    <source>
        <dbReference type="EMBL" id="KPK63310.1"/>
    </source>
</evidence>
<feature type="transmembrane region" description="Helical" evidence="1">
    <location>
        <begin position="31"/>
        <end position="52"/>
    </location>
</feature>
<feature type="transmembrane region" description="Helical" evidence="1">
    <location>
        <begin position="59"/>
        <end position="80"/>
    </location>
</feature>
<dbReference type="EMBL" id="LJUJ01000015">
    <property type="protein sequence ID" value="KPK63310.1"/>
    <property type="molecule type" value="Genomic_DNA"/>
</dbReference>
<gene>
    <name evidence="2" type="ORF">AMJ83_07535</name>
</gene>
<reference evidence="2 3" key="1">
    <citation type="journal article" date="2015" name="Microbiome">
        <title>Genomic resolution of linkages in carbon, nitrogen, and sulfur cycling among widespread estuary sediment bacteria.</title>
        <authorList>
            <person name="Baker B.J."/>
            <person name="Lazar C.S."/>
            <person name="Teske A.P."/>
            <person name="Dick G.J."/>
        </authorList>
    </citation>
    <scope>NUCLEOTIDE SEQUENCE [LARGE SCALE GENOMIC DNA]</scope>
    <source>
        <strain evidence="2">SM23_42</strain>
    </source>
</reference>
<protein>
    <submittedName>
        <fullName evidence="2">Uncharacterized protein</fullName>
    </submittedName>
</protein>